<accession>A0ACC6T245</accession>
<evidence type="ECO:0000313" key="2">
    <source>
        <dbReference type="Proteomes" id="UP001480082"/>
    </source>
</evidence>
<organism evidence="1 2">
    <name type="scientific">Mesorhizobium australicum</name>
    <dbReference type="NCBI Taxonomy" id="536018"/>
    <lineage>
        <taxon>Bacteria</taxon>
        <taxon>Pseudomonadati</taxon>
        <taxon>Pseudomonadota</taxon>
        <taxon>Alphaproteobacteria</taxon>
        <taxon>Hyphomicrobiales</taxon>
        <taxon>Phyllobacteriaceae</taxon>
        <taxon>Mesorhizobium</taxon>
    </lineage>
</organism>
<proteinExistence type="predicted"/>
<protein>
    <submittedName>
        <fullName evidence="1">LLM class flavin-dependent oxidoreductase</fullName>
    </submittedName>
</protein>
<name>A0ACC6T245_9HYPH</name>
<dbReference type="EMBL" id="JAMYRI010000010">
    <property type="protein sequence ID" value="MER9285999.1"/>
    <property type="molecule type" value="Genomic_DNA"/>
</dbReference>
<sequence>MKFSLFVHMERSDLTKPHSELVTELEELVLLAEQAGFETAWIGEHHGMEFTISPNPFINIAYLAAKTSRIRLGTGTVIAPFWHPIKLAGEAAMADVISGGRLDIGIARGAYSYEYQRIFPGLDAWGAGQRMREIIPAIRSLWDGDFELSGEFWQFPATTSSPKPLQKPYPPIWVAARDPNSHDFAVANGCKVQVTPLASGDDEVTSLMQRFNAACAAHPEIERPEIMLLMHTFVAVDAADADRLTQDLSTFYCQFGAWFQNKKPVHQGMLEPLTADEIAAMPQYAPDKIRRNLVIGEADEVIARLKTYEALGYDQYSIWIDSGLSHQRKMQSLQLFIDRVMPAFLRS</sequence>
<gene>
    <name evidence="1" type="ORF">NKI81_18865</name>
</gene>
<reference evidence="1 2" key="1">
    <citation type="journal article" date="2024" name="Proc. Natl. Acad. Sci. U.S.A.">
        <title>The evolutionary genomics of adaptation to stress in wild rhizobium bacteria.</title>
        <authorList>
            <person name="Kehlet-Delgado H."/>
            <person name="Montoya A.P."/>
            <person name="Jensen K.T."/>
            <person name="Wendlandt C.E."/>
            <person name="Dexheimer C."/>
            <person name="Roberts M."/>
            <person name="Torres Martinez L."/>
            <person name="Friesen M.L."/>
            <person name="Griffitts J.S."/>
            <person name="Porter S.S."/>
        </authorList>
    </citation>
    <scope>NUCLEOTIDE SEQUENCE [LARGE SCALE GENOMIC DNA]</scope>
    <source>
        <strain evidence="1 2">M0468</strain>
    </source>
</reference>
<comment type="caution">
    <text evidence="1">The sequence shown here is derived from an EMBL/GenBank/DDBJ whole genome shotgun (WGS) entry which is preliminary data.</text>
</comment>
<keyword evidence="2" id="KW-1185">Reference proteome</keyword>
<evidence type="ECO:0000313" key="1">
    <source>
        <dbReference type="EMBL" id="MER9285999.1"/>
    </source>
</evidence>
<dbReference type="Proteomes" id="UP001480082">
    <property type="component" value="Unassembled WGS sequence"/>
</dbReference>